<evidence type="ECO:0000259" key="2">
    <source>
        <dbReference type="Pfam" id="PF14378"/>
    </source>
</evidence>
<dbReference type="AlphaFoldDB" id="A0A9X3TYC2"/>
<reference evidence="3" key="2">
    <citation type="journal article" date="2023" name="Syst. Appl. Microbiol.">
        <title>Govania unica gen. nov., sp. nov., a rare biosphere bacterium that represents a novel family in the class Alphaproteobacteria.</title>
        <authorList>
            <person name="Vandamme P."/>
            <person name="Peeters C."/>
            <person name="Hettiarachchi A."/>
            <person name="Cnockaert M."/>
            <person name="Carlier A."/>
        </authorList>
    </citation>
    <scope>NUCLEOTIDE SEQUENCE</scope>
    <source>
        <strain evidence="3">LMG 31809</strain>
    </source>
</reference>
<feature type="domain" description="Inositolphosphotransferase Aur1/Ipt1" evidence="2">
    <location>
        <begin position="144"/>
        <end position="353"/>
    </location>
</feature>
<feature type="transmembrane region" description="Helical" evidence="1">
    <location>
        <begin position="24"/>
        <end position="44"/>
    </location>
</feature>
<dbReference type="EMBL" id="JANWOI010000002">
    <property type="protein sequence ID" value="MDA5193627.1"/>
    <property type="molecule type" value="Genomic_DNA"/>
</dbReference>
<keyword evidence="1" id="KW-0812">Transmembrane</keyword>
<name>A0A9X3TYC2_9PROT</name>
<evidence type="ECO:0000313" key="4">
    <source>
        <dbReference type="Proteomes" id="UP001141619"/>
    </source>
</evidence>
<feature type="transmembrane region" description="Helical" evidence="1">
    <location>
        <begin position="64"/>
        <end position="83"/>
    </location>
</feature>
<keyword evidence="1" id="KW-0472">Membrane</keyword>
<keyword evidence="4" id="KW-1185">Reference proteome</keyword>
<keyword evidence="1" id="KW-1133">Transmembrane helix</keyword>
<organism evidence="3 4">
    <name type="scientific">Govanella unica</name>
    <dbReference type="NCBI Taxonomy" id="2975056"/>
    <lineage>
        <taxon>Bacteria</taxon>
        <taxon>Pseudomonadati</taxon>
        <taxon>Pseudomonadota</taxon>
        <taxon>Alphaproteobacteria</taxon>
        <taxon>Emcibacterales</taxon>
        <taxon>Govanellaceae</taxon>
        <taxon>Govanella</taxon>
    </lineage>
</organism>
<feature type="transmembrane region" description="Helical" evidence="1">
    <location>
        <begin position="177"/>
        <end position="197"/>
    </location>
</feature>
<dbReference type="GO" id="GO:0016020">
    <property type="term" value="C:membrane"/>
    <property type="evidence" value="ECO:0007669"/>
    <property type="project" value="UniProtKB-SubCell"/>
</dbReference>
<sequence length="362" mass="40036">MPPISAVMSRFRFGSLLVREDARLNLLLAAVVAVYAAVVYLVAYGAGLQAHANYSLYSSAAQSVAGLSLVIFVIGYVGHLALVRRVPRPVRVIYSDVTGLLRDPVVLLNGLWPLLIIPIFMSSFTSFKSMIPVLHPFSFDPLFADLDQMLHGGVAPWELTHAMFGSPFATVAINAAYNLWFFVMWVFLFLQIVRVYAHQERVRFILAFVLCWLVIGSLFAFLLSSAGPCYFGRVVLGVADPFAPMMTRLEVIDQGFTATGSYFGVWALDTQNLLWDMARSSETHVGSGISAMPSMHVSVATLLALSAFRIRRWFGWIMAGYAVMIQIGSVHLGWHYALDGYLSAVLTVIIWWLAGRVVRSVA</sequence>
<dbReference type="InterPro" id="IPR026841">
    <property type="entry name" value="Aur1/Ipt1"/>
</dbReference>
<evidence type="ECO:0000256" key="1">
    <source>
        <dbReference type="SAM" id="Phobius"/>
    </source>
</evidence>
<feature type="transmembrane region" description="Helical" evidence="1">
    <location>
        <begin position="104"/>
        <end position="124"/>
    </location>
</feature>
<feature type="transmembrane region" description="Helical" evidence="1">
    <location>
        <begin position="340"/>
        <end position="358"/>
    </location>
</feature>
<accession>A0A9X3TYC2</accession>
<protein>
    <submittedName>
        <fullName evidence="3">Phosphatase PAP2 family protein</fullName>
    </submittedName>
</protein>
<gene>
    <name evidence="3" type="ORF">NYP16_06620</name>
</gene>
<dbReference type="Pfam" id="PF14378">
    <property type="entry name" value="PAP2_3"/>
    <property type="match status" value="1"/>
</dbReference>
<feature type="transmembrane region" description="Helical" evidence="1">
    <location>
        <begin position="285"/>
        <end position="306"/>
    </location>
</feature>
<evidence type="ECO:0000313" key="3">
    <source>
        <dbReference type="EMBL" id="MDA5193627.1"/>
    </source>
</evidence>
<comment type="caution">
    <text evidence="3">The sequence shown here is derived from an EMBL/GenBank/DDBJ whole genome shotgun (WGS) entry which is preliminary data.</text>
</comment>
<dbReference type="Proteomes" id="UP001141619">
    <property type="component" value="Unassembled WGS sequence"/>
</dbReference>
<reference evidence="3" key="1">
    <citation type="submission" date="2022-08" db="EMBL/GenBank/DDBJ databases">
        <authorList>
            <person name="Vandamme P."/>
            <person name="Hettiarachchi A."/>
            <person name="Peeters C."/>
            <person name="Cnockaert M."/>
            <person name="Carlier A."/>
        </authorList>
    </citation>
    <scope>NUCLEOTIDE SEQUENCE</scope>
    <source>
        <strain evidence="3">LMG 31809</strain>
    </source>
</reference>
<proteinExistence type="predicted"/>
<feature type="transmembrane region" description="Helical" evidence="1">
    <location>
        <begin position="204"/>
        <end position="223"/>
    </location>
</feature>
<dbReference type="RefSeq" id="WP_274943327.1">
    <property type="nucleotide sequence ID" value="NZ_JANWOI010000002.1"/>
</dbReference>
<feature type="transmembrane region" description="Helical" evidence="1">
    <location>
        <begin position="313"/>
        <end position="334"/>
    </location>
</feature>